<reference evidence="1" key="1">
    <citation type="submission" date="2018-10" db="EMBL/GenBank/DDBJ databases">
        <title>Hidden diversity of soil giant viruses.</title>
        <authorList>
            <person name="Schulz F."/>
            <person name="Alteio L."/>
            <person name="Goudeau D."/>
            <person name="Ryan E.M."/>
            <person name="Malmstrom R.R."/>
            <person name="Blanchard J."/>
            <person name="Woyke T."/>
        </authorList>
    </citation>
    <scope>NUCLEOTIDE SEQUENCE</scope>
    <source>
        <strain evidence="1">SAV1</strain>
    </source>
</reference>
<proteinExistence type="predicted"/>
<name>A0A3G5AEH8_9VIRU</name>
<evidence type="ECO:0000313" key="1">
    <source>
        <dbReference type="EMBL" id="AYV85592.1"/>
    </source>
</evidence>
<sequence>MSKIISVSKKLSCGYHTLMFIYESMYEFSASNLNVKSKKIEKKIE</sequence>
<organism evidence="1">
    <name type="scientific">Satyrvirus sp</name>
    <dbReference type="NCBI Taxonomy" id="2487771"/>
    <lineage>
        <taxon>Viruses</taxon>
        <taxon>Varidnaviria</taxon>
        <taxon>Bamfordvirae</taxon>
        <taxon>Nucleocytoviricota</taxon>
        <taxon>Megaviricetes</taxon>
        <taxon>Imitervirales</taxon>
        <taxon>Mimiviridae</taxon>
        <taxon>Megamimivirinae</taxon>
    </lineage>
</organism>
<gene>
    <name evidence="1" type="ORF">Satyrvirus24_16</name>
</gene>
<dbReference type="EMBL" id="MK072460">
    <property type="protein sequence ID" value="AYV85592.1"/>
    <property type="molecule type" value="Genomic_DNA"/>
</dbReference>
<accession>A0A3G5AEH8</accession>
<protein>
    <submittedName>
        <fullName evidence="1">Uncharacterized protein</fullName>
    </submittedName>
</protein>